<evidence type="ECO:0000313" key="5">
    <source>
        <dbReference type="RefSeq" id="XP_019619601.1"/>
    </source>
</evidence>
<dbReference type="GO" id="GO:0009986">
    <property type="term" value="C:cell surface"/>
    <property type="evidence" value="ECO:0007669"/>
    <property type="project" value="TreeGrafter"/>
</dbReference>
<proteinExistence type="predicted"/>
<dbReference type="KEGG" id="bbel:109466326"/>
<sequence length="202" mass="22771">MGTHIRTIDKSTGFCVASGDPHYQGFDRKSTYHRYDVGTYIMTTMTEREFEVQTRLWPCGNGQVTCNCGVAVREDNDIIIIDLCHGNHGHTLDYISLKDPPEDIADGTQVTMTDGSSATDYVMYFPSGSIVTVNVYTRHMNIRIEVPGDDYRHSYGICGNFDGDETNDFEKPDGTFHTGSDNYPDPFFESWRYESVSQIATL</sequence>
<dbReference type="PANTHER" id="PTHR14949:SF51">
    <property type="entry name" value="VON WILLEBRAND FACTOR D AND EGF DOMAIN-CONTAINING PROTEIN"/>
    <property type="match status" value="1"/>
</dbReference>
<dbReference type="SMART" id="SM00216">
    <property type="entry name" value="VWD"/>
    <property type="match status" value="1"/>
</dbReference>
<dbReference type="InterPro" id="IPR050969">
    <property type="entry name" value="Dev_Signal_Modulators"/>
</dbReference>
<keyword evidence="4" id="KW-1185">Reference proteome</keyword>
<dbReference type="AlphaFoldDB" id="A0A6P4YQU4"/>
<dbReference type="OrthoDB" id="6162269at2759"/>
<evidence type="ECO:0000256" key="2">
    <source>
        <dbReference type="ARBA" id="ARBA00023157"/>
    </source>
</evidence>
<evidence type="ECO:0000313" key="4">
    <source>
        <dbReference type="Proteomes" id="UP000515135"/>
    </source>
</evidence>
<reference evidence="5" key="1">
    <citation type="submission" date="2025-08" db="UniProtKB">
        <authorList>
            <consortium name="RefSeq"/>
        </authorList>
    </citation>
    <scope>IDENTIFICATION</scope>
    <source>
        <tissue evidence="5">Gonad</tissue>
    </source>
</reference>
<dbReference type="RefSeq" id="XP_019619601.1">
    <property type="nucleotide sequence ID" value="XM_019764042.1"/>
</dbReference>
<keyword evidence="2" id="KW-1015">Disulfide bond</keyword>
<dbReference type="GO" id="GO:0005576">
    <property type="term" value="C:extracellular region"/>
    <property type="evidence" value="ECO:0007669"/>
    <property type="project" value="TreeGrafter"/>
</dbReference>
<dbReference type="Proteomes" id="UP000515135">
    <property type="component" value="Unplaced"/>
</dbReference>
<dbReference type="PROSITE" id="PS51233">
    <property type="entry name" value="VWFD"/>
    <property type="match status" value="1"/>
</dbReference>
<protein>
    <submittedName>
        <fullName evidence="5">von Willebrand factor D and EGF domain-containing protein-like</fullName>
    </submittedName>
</protein>
<accession>A0A6P4YQU4</accession>
<organism evidence="4 5">
    <name type="scientific">Branchiostoma belcheri</name>
    <name type="common">Amphioxus</name>
    <dbReference type="NCBI Taxonomy" id="7741"/>
    <lineage>
        <taxon>Eukaryota</taxon>
        <taxon>Metazoa</taxon>
        <taxon>Chordata</taxon>
        <taxon>Cephalochordata</taxon>
        <taxon>Leptocardii</taxon>
        <taxon>Amphioxiformes</taxon>
        <taxon>Branchiostomatidae</taxon>
        <taxon>Branchiostoma</taxon>
    </lineage>
</organism>
<gene>
    <name evidence="5" type="primary">LOC109466326</name>
</gene>
<evidence type="ECO:0000259" key="3">
    <source>
        <dbReference type="PROSITE" id="PS51233"/>
    </source>
</evidence>
<keyword evidence="1" id="KW-0732">Signal</keyword>
<evidence type="ECO:0000256" key="1">
    <source>
        <dbReference type="ARBA" id="ARBA00022729"/>
    </source>
</evidence>
<dbReference type="Pfam" id="PF00094">
    <property type="entry name" value="VWD"/>
    <property type="match status" value="1"/>
</dbReference>
<name>A0A6P4YQU4_BRABE</name>
<dbReference type="PANTHER" id="PTHR14949">
    <property type="entry name" value="EGF-LIKE-DOMAIN, MULTIPLE 7, 8"/>
    <property type="match status" value="1"/>
</dbReference>
<feature type="domain" description="VWFD" evidence="3">
    <location>
        <begin position="13"/>
        <end position="199"/>
    </location>
</feature>
<dbReference type="GO" id="GO:0005102">
    <property type="term" value="F:signaling receptor binding"/>
    <property type="evidence" value="ECO:0007669"/>
    <property type="project" value="TreeGrafter"/>
</dbReference>
<dbReference type="GeneID" id="109466326"/>
<dbReference type="InterPro" id="IPR001846">
    <property type="entry name" value="VWF_type-D"/>
</dbReference>